<evidence type="ECO:0000313" key="1">
    <source>
        <dbReference type="EMBL" id="MDR6594477.1"/>
    </source>
</evidence>
<name>A0ABU1PUZ8_9PSEU</name>
<reference evidence="1 2" key="1">
    <citation type="submission" date="2023-07" db="EMBL/GenBank/DDBJ databases">
        <title>Sequencing the genomes of 1000 actinobacteria strains.</title>
        <authorList>
            <person name="Klenk H.-P."/>
        </authorList>
    </citation>
    <scope>NUCLEOTIDE SEQUENCE [LARGE SCALE GENOMIC DNA]</scope>
    <source>
        <strain evidence="1 2">DSM 43749</strain>
    </source>
</reference>
<sequence length="113" mass="12216">MAGEQLQLMGRSMAEAEVYLGIQVQTRNMMDRAVECAAPVLRKVFPDAVDAELVAIESEIDHLDQVIGSAGLEGRPATAEEMSWLMHRSCSLGLPAPRNLPAVPGVRSGGWRT</sequence>
<proteinExistence type="predicted"/>
<accession>A0ABU1PUZ8</accession>
<dbReference type="EMBL" id="JAVDSG010000001">
    <property type="protein sequence ID" value="MDR6594477.1"/>
    <property type="molecule type" value="Genomic_DNA"/>
</dbReference>
<protein>
    <recommendedName>
        <fullName evidence="3">PhoU domain-containing protein</fullName>
    </recommendedName>
</protein>
<dbReference type="Proteomes" id="UP001268819">
    <property type="component" value="Unassembled WGS sequence"/>
</dbReference>
<gene>
    <name evidence="1" type="ORF">J2S66_002861</name>
</gene>
<evidence type="ECO:0008006" key="3">
    <source>
        <dbReference type="Google" id="ProtNLM"/>
    </source>
</evidence>
<evidence type="ECO:0000313" key="2">
    <source>
        <dbReference type="Proteomes" id="UP001268819"/>
    </source>
</evidence>
<keyword evidence="2" id="KW-1185">Reference proteome</keyword>
<organism evidence="1 2">
    <name type="scientific">Saccharothrix longispora</name>
    <dbReference type="NCBI Taxonomy" id="33920"/>
    <lineage>
        <taxon>Bacteria</taxon>
        <taxon>Bacillati</taxon>
        <taxon>Actinomycetota</taxon>
        <taxon>Actinomycetes</taxon>
        <taxon>Pseudonocardiales</taxon>
        <taxon>Pseudonocardiaceae</taxon>
        <taxon>Saccharothrix</taxon>
    </lineage>
</organism>
<comment type="caution">
    <text evidence="1">The sequence shown here is derived from an EMBL/GenBank/DDBJ whole genome shotgun (WGS) entry which is preliminary data.</text>
</comment>